<dbReference type="GO" id="GO:0070026">
    <property type="term" value="F:nitric oxide binding"/>
    <property type="evidence" value="ECO:0007669"/>
    <property type="project" value="UniProtKB-ARBA"/>
</dbReference>
<dbReference type="EMBL" id="NCXO01000007">
    <property type="protein sequence ID" value="OSC34889.1"/>
    <property type="molecule type" value="Genomic_DNA"/>
</dbReference>
<dbReference type="GO" id="GO:0019826">
    <property type="term" value="F:oxygen sensor activity"/>
    <property type="evidence" value="ECO:0007669"/>
    <property type="project" value="UniProtKB-ARBA"/>
</dbReference>
<comment type="cofactor">
    <cofactor evidence="1">
        <name>Mg(2+)</name>
        <dbReference type="ChEBI" id="CHEBI:18420"/>
    </cofactor>
</comment>
<dbReference type="InterPro" id="IPR029016">
    <property type="entry name" value="GAF-like_dom_sf"/>
</dbReference>
<evidence type="ECO:0000256" key="4">
    <source>
        <dbReference type="ARBA" id="ARBA00022553"/>
    </source>
</evidence>
<dbReference type="GO" id="GO:0000287">
    <property type="term" value="F:magnesium ion binding"/>
    <property type="evidence" value="ECO:0007669"/>
    <property type="project" value="UniProtKB-ARBA"/>
</dbReference>
<dbReference type="GO" id="GO:0019825">
    <property type="term" value="F:oxygen binding"/>
    <property type="evidence" value="ECO:0007669"/>
    <property type="project" value="UniProtKB-ARBA"/>
</dbReference>
<organism evidence="13 14">
    <name type="scientific">Mycolicibacillus koreensis</name>
    <dbReference type="NCBI Taxonomy" id="1069220"/>
    <lineage>
        <taxon>Bacteria</taxon>
        <taxon>Bacillati</taxon>
        <taxon>Actinomycetota</taxon>
        <taxon>Actinomycetes</taxon>
        <taxon>Mycobacteriales</taxon>
        <taxon>Mycobacteriaceae</taxon>
        <taxon>Mycolicibacillus</taxon>
    </lineage>
</organism>
<name>A0A7I7SFE1_9MYCO</name>
<keyword evidence="10" id="KW-0902">Two-component regulatory system</keyword>
<evidence type="ECO:0000259" key="11">
    <source>
        <dbReference type="SMART" id="SM00065"/>
    </source>
</evidence>
<dbReference type="Pfam" id="PF01590">
    <property type="entry name" value="GAF"/>
    <property type="match status" value="1"/>
</dbReference>
<dbReference type="InterPro" id="IPR050482">
    <property type="entry name" value="Sensor_HK_TwoCompSys"/>
</dbReference>
<dbReference type="RefSeq" id="WP_085302558.1">
    <property type="nucleotide sequence ID" value="NZ_AP022594.1"/>
</dbReference>
<dbReference type="SUPFAM" id="SSF55781">
    <property type="entry name" value="GAF domain-like"/>
    <property type="match status" value="2"/>
</dbReference>
<evidence type="ECO:0000259" key="12">
    <source>
        <dbReference type="SMART" id="SM00387"/>
    </source>
</evidence>
<comment type="caution">
    <text evidence="13">The sequence shown here is derived from an EMBL/GenBank/DDBJ whole genome shotgun (WGS) entry which is preliminary data.</text>
</comment>
<dbReference type="Pfam" id="PF13185">
    <property type="entry name" value="GAF_2"/>
    <property type="match status" value="1"/>
</dbReference>
<dbReference type="GO" id="GO:0046983">
    <property type="term" value="F:protein dimerization activity"/>
    <property type="evidence" value="ECO:0007669"/>
    <property type="project" value="InterPro"/>
</dbReference>
<dbReference type="FunFam" id="3.30.450.40:FF:000052">
    <property type="entry name" value="Oxygen sensor histidine kinase response regulator DevS/DosS"/>
    <property type="match status" value="1"/>
</dbReference>
<dbReference type="Proteomes" id="UP000193577">
    <property type="component" value="Unassembled WGS sequence"/>
</dbReference>
<evidence type="ECO:0000256" key="7">
    <source>
        <dbReference type="ARBA" id="ARBA00022777"/>
    </source>
</evidence>
<sequence length="569" mass="60698">MSVTGGADPGPEPPVRHTLSQLRLRELLGEVQERVTQIVEGRDRLDGLVEAMLLVTTGLDLDATLRAIVSAATNLVDARYGALEVHDRQHRLMEFVYEGVDEATVARIGRLPEGHGVVGALIDDPVPIRLEDLADHPASVGFPAHHPPMRTFMGVPIRVRNRVVGNIYLTEKAGGQPFSEDDEVLLQALAAAAGSAIANARLYEQAKARQAWIESTRDIATELLSGSDPATAFRLIAEDAAKLTGADAALVAVPVRHNDTEETDELLVIETVGAAAAGLSGQPIPVAGTVIGAAFTRGEPERLQRLELAGVERAGPALVLPLRATDTVVGVVVVLRGADAVPFRDDHLEMMAAFADQTALAWQLATSQRRMHELDVITDRERIARDLHDQVIQRLFAVGLSLQGAIPLARSADVERRLSAAVDDLQDVISDIRTTIFDLHGSAVTRLRQRIDAVLAGFTDAGLRSSVRFAGPLSVVDGALADHAEAVVREALSNVMRHAGATTVSVQVRVGDELCIEVSDDGCGLPDQITRSGLRNLALRAEQSGGAFSAQNRPAGGTVLRWSAPLLAE</sequence>
<dbReference type="InterPro" id="IPR011712">
    <property type="entry name" value="Sig_transdc_His_kin_sub3_dim/P"/>
</dbReference>
<evidence type="ECO:0000256" key="2">
    <source>
        <dbReference type="ARBA" id="ARBA00001971"/>
    </source>
</evidence>
<gene>
    <name evidence="13" type="ORF">B8W67_05045</name>
</gene>
<dbReference type="PANTHER" id="PTHR24421">
    <property type="entry name" value="NITRATE/NITRITE SENSOR PROTEIN NARX-RELATED"/>
    <property type="match status" value="1"/>
</dbReference>
<dbReference type="SMART" id="SM00065">
    <property type="entry name" value="GAF"/>
    <property type="match status" value="2"/>
</dbReference>
<keyword evidence="9" id="KW-0408">Iron</keyword>
<feature type="domain" description="Histidine kinase/HSP90-like ATPase" evidence="12">
    <location>
        <begin position="479"/>
        <end position="568"/>
    </location>
</feature>
<dbReference type="Gene3D" id="3.30.450.40">
    <property type="match status" value="2"/>
</dbReference>
<keyword evidence="5" id="KW-0808">Transferase</keyword>
<evidence type="ECO:0000256" key="6">
    <source>
        <dbReference type="ARBA" id="ARBA00022723"/>
    </source>
</evidence>
<dbReference type="GO" id="GO:0020037">
    <property type="term" value="F:heme binding"/>
    <property type="evidence" value="ECO:0007669"/>
    <property type="project" value="UniProtKB-ARBA"/>
</dbReference>
<evidence type="ECO:0000313" key="13">
    <source>
        <dbReference type="EMBL" id="OSC34889.1"/>
    </source>
</evidence>
<protein>
    <submittedName>
        <fullName evidence="13">Histidine kinase</fullName>
    </submittedName>
</protein>
<keyword evidence="14" id="KW-1185">Reference proteome</keyword>
<evidence type="ECO:0000313" key="14">
    <source>
        <dbReference type="Proteomes" id="UP000193577"/>
    </source>
</evidence>
<dbReference type="AlphaFoldDB" id="A0A7I7SFE1"/>
<dbReference type="Pfam" id="PF07730">
    <property type="entry name" value="HisKA_3"/>
    <property type="match status" value="1"/>
</dbReference>
<feature type="domain" description="GAF" evidence="11">
    <location>
        <begin position="60"/>
        <end position="207"/>
    </location>
</feature>
<dbReference type="GO" id="GO:0070483">
    <property type="term" value="P:detection of hypoxia"/>
    <property type="evidence" value="ECO:0007669"/>
    <property type="project" value="UniProtKB-ARBA"/>
</dbReference>
<evidence type="ECO:0000256" key="1">
    <source>
        <dbReference type="ARBA" id="ARBA00001946"/>
    </source>
</evidence>
<dbReference type="InterPro" id="IPR036890">
    <property type="entry name" value="HATPase_C_sf"/>
</dbReference>
<keyword evidence="7 13" id="KW-0418">Kinase</keyword>
<keyword evidence="6" id="KW-0479">Metal-binding</keyword>
<dbReference type="GO" id="GO:0000155">
    <property type="term" value="F:phosphorelay sensor kinase activity"/>
    <property type="evidence" value="ECO:0007669"/>
    <property type="project" value="InterPro"/>
</dbReference>
<dbReference type="Pfam" id="PF02518">
    <property type="entry name" value="HATPase_c"/>
    <property type="match status" value="1"/>
</dbReference>
<accession>A0A7I7SFE1</accession>
<dbReference type="PANTHER" id="PTHR24421:SF56">
    <property type="entry name" value="OXYGEN SENSOR HISTIDINE KINASE RESPONSE REGULATOR DOST"/>
    <property type="match status" value="1"/>
</dbReference>
<dbReference type="SMART" id="SM00387">
    <property type="entry name" value="HATPase_c"/>
    <property type="match status" value="1"/>
</dbReference>
<dbReference type="GO" id="GO:0005524">
    <property type="term" value="F:ATP binding"/>
    <property type="evidence" value="ECO:0007669"/>
    <property type="project" value="UniProtKB-ARBA"/>
</dbReference>
<dbReference type="OrthoDB" id="5241249at2"/>
<evidence type="ECO:0000256" key="9">
    <source>
        <dbReference type="ARBA" id="ARBA00023004"/>
    </source>
</evidence>
<comment type="cofactor">
    <cofactor evidence="2">
        <name>heme</name>
        <dbReference type="ChEBI" id="CHEBI:30413"/>
    </cofactor>
</comment>
<evidence type="ECO:0000256" key="3">
    <source>
        <dbReference type="ARBA" id="ARBA00022490"/>
    </source>
</evidence>
<dbReference type="GO" id="GO:0016020">
    <property type="term" value="C:membrane"/>
    <property type="evidence" value="ECO:0007669"/>
    <property type="project" value="InterPro"/>
</dbReference>
<dbReference type="GO" id="GO:0070025">
    <property type="term" value="F:carbon monoxide binding"/>
    <property type="evidence" value="ECO:0007669"/>
    <property type="project" value="UniProtKB-ARBA"/>
</dbReference>
<dbReference type="CDD" id="cd16917">
    <property type="entry name" value="HATPase_UhpB-NarQ-NarX-like"/>
    <property type="match status" value="1"/>
</dbReference>
<dbReference type="InterPro" id="IPR003018">
    <property type="entry name" value="GAF"/>
</dbReference>
<dbReference type="InterPro" id="IPR003594">
    <property type="entry name" value="HATPase_dom"/>
</dbReference>
<dbReference type="SUPFAM" id="SSF55874">
    <property type="entry name" value="ATPase domain of HSP90 chaperone/DNA topoisomerase II/histidine kinase"/>
    <property type="match status" value="1"/>
</dbReference>
<reference evidence="13 14" key="1">
    <citation type="submission" date="2017-04" db="EMBL/GenBank/DDBJ databases">
        <title>The new phylogeny of genus Mycobacterium.</title>
        <authorList>
            <person name="Tortoli E."/>
            <person name="Trovato A."/>
            <person name="Cirillo D.M."/>
        </authorList>
    </citation>
    <scope>NUCLEOTIDE SEQUENCE [LARGE SCALE GENOMIC DNA]</scope>
    <source>
        <strain evidence="13 14">KCTC 19819</strain>
    </source>
</reference>
<feature type="domain" description="GAF" evidence="11">
    <location>
        <begin position="228"/>
        <end position="372"/>
    </location>
</feature>
<keyword evidence="8" id="KW-0460">Magnesium</keyword>
<evidence type="ECO:0000256" key="5">
    <source>
        <dbReference type="ARBA" id="ARBA00022679"/>
    </source>
</evidence>
<keyword evidence="4" id="KW-0597">Phosphoprotein</keyword>
<dbReference type="Gene3D" id="1.20.5.1930">
    <property type="match status" value="1"/>
</dbReference>
<dbReference type="Gene3D" id="3.30.565.10">
    <property type="entry name" value="Histidine kinase-like ATPase, C-terminal domain"/>
    <property type="match status" value="1"/>
</dbReference>
<keyword evidence="3" id="KW-0963">Cytoplasm</keyword>
<proteinExistence type="predicted"/>
<evidence type="ECO:0000256" key="10">
    <source>
        <dbReference type="ARBA" id="ARBA00023012"/>
    </source>
</evidence>
<evidence type="ECO:0000256" key="8">
    <source>
        <dbReference type="ARBA" id="ARBA00022842"/>
    </source>
</evidence>